<evidence type="ECO:0000313" key="2">
    <source>
        <dbReference type="Proteomes" id="UP001222087"/>
    </source>
</evidence>
<keyword evidence="2" id="KW-1185">Reference proteome</keyword>
<gene>
    <name evidence="1" type="ORF">PXX05_03435</name>
</gene>
<dbReference type="Gene3D" id="3.30.1810.10">
    <property type="entry name" value="YdfO-like"/>
    <property type="match status" value="1"/>
</dbReference>
<dbReference type="Proteomes" id="UP001222087">
    <property type="component" value="Chromosome"/>
</dbReference>
<organism evidence="1 2">
    <name type="scientific">Legionella cardiaca</name>
    <dbReference type="NCBI Taxonomy" id="1071983"/>
    <lineage>
        <taxon>Bacteria</taxon>
        <taxon>Pseudomonadati</taxon>
        <taxon>Pseudomonadota</taxon>
        <taxon>Gammaproteobacteria</taxon>
        <taxon>Legionellales</taxon>
        <taxon>Legionellaceae</taxon>
        <taxon>Legionella</taxon>
    </lineage>
</organism>
<dbReference type="SUPFAM" id="SSF160419">
    <property type="entry name" value="YdfO-like"/>
    <property type="match status" value="1"/>
</dbReference>
<proteinExistence type="predicted"/>
<evidence type="ECO:0000313" key="1">
    <source>
        <dbReference type="EMBL" id="WED43846.1"/>
    </source>
</evidence>
<sequence length="132" mass="15451">MNDVANIIKMSIKDCLEDQVDFLEHVKRLTAIHVKNYEVDLENMKIVYEFSSQLTHQEELPISTPFLAKQFDQQKLMQAIMNVQKKKITYPTFLEHIAAAGVNQYRVFIEEAKVIYYGDNRSVTEHFPKVVE</sequence>
<accession>A0ABY8AVV1</accession>
<dbReference type="InterPro" id="IPR009833">
    <property type="entry name" value="DUF1398"/>
</dbReference>
<dbReference type="RefSeq" id="WP_275089659.1">
    <property type="nucleotide sequence ID" value="NZ_CP119078.1"/>
</dbReference>
<dbReference type="EMBL" id="CP119078">
    <property type="protein sequence ID" value="WED43846.1"/>
    <property type="molecule type" value="Genomic_DNA"/>
</dbReference>
<protein>
    <submittedName>
        <fullName evidence="1">DUF1398 family protein</fullName>
    </submittedName>
</protein>
<name>A0ABY8AVV1_9GAMM</name>
<dbReference type="InterPro" id="IPR036696">
    <property type="entry name" value="YdfO-like_sf"/>
</dbReference>
<dbReference type="Pfam" id="PF07166">
    <property type="entry name" value="DUF1398"/>
    <property type="match status" value="1"/>
</dbReference>
<reference evidence="1 2" key="1">
    <citation type="submission" date="2023-02" db="EMBL/GenBank/DDBJ databases">
        <title>Genome Sequence of L. cardiaca H63T.</title>
        <authorList>
            <person name="Lopez A.E."/>
            <person name="Cianciotto N.P."/>
        </authorList>
    </citation>
    <scope>NUCLEOTIDE SEQUENCE [LARGE SCALE GENOMIC DNA]</scope>
    <source>
        <strain evidence="1 2">H63</strain>
    </source>
</reference>